<protein>
    <submittedName>
        <fullName evidence="2">Uncharacterized protein</fullName>
    </submittedName>
</protein>
<name>A0A6N0I2E0_STAHO</name>
<sequence>MFWSTVLYFLNKVLDIVVDYYSYLANLFLFLYKNFSFPLLFLVIIFIFREEISSLLRRVKQINFQSNSGEISFLFHELENLKGKMENSENFQLRQYGEDLREKGHLGAGPNEYEDPDRQQRDYYFGLIHSFASIYKELGKNGPIKTIEVLYEAYTFLTKDKNLKNDEPTKIIQEVYDTVIHLKEKGAYLFDEELVYNYRSFIELSYKGLEERLSKNQTKN</sequence>
<keyword evidence="1" id="KW-0472">Membrane</keyword>
<reference evidence="2 3" key="1">
    <citation type="submission" date="2019-09" db="EMBL/GenBank/DDBJ databases">
        <title>FDA dAtabase for Regulatory Grade micrObial Sequences (FDA-ARGOS): Supporting development and validation of Infectious Disease Dx tests.</title>
        <authorList>
            <person name="Sciortino C."/>
            <person name="Tallon L."/>
            <person name="Sadzewicz L."/>
            <person name="Vavikolanu K."/>
            <person name="Mehta A."/>
            <person name="Aluvathingal J."/>
            <person name="Nadendla S."/>
            <person name="Nandy P."/>
            <person name="Geyer C."/>
            <person name="Yan Y."/>
            <person name="Sichtig H."/>
        </authorList>
    </citation>
    <scope>NUCLEOTIDE SEQUENCE [LARGE SCALE GENOMIC DNA]</scope>
    <source>
        <strain evidence="2 3">FDAARGOS_661</strain>
    </source>
</reference>
<feature type="transmembrane region" description="Helical" evidence="1">
    <location>
        <begin position="20"/>
        <end position="48"/>
    </location>
</feature>
<dbReference type="Proteomes" id="UP000509636">
    <property type="component" value="Chromosome"/>
</dbReference>
<organism evidence="2 3">
    <name type="scientific">Staphylococcus hominis</name>
    <dbReference type="NCBI Taxonomy" id="1290"/>
    <lineage>
        <taxon>Bacteria</taxon>
        <taxon>Bacillati</taxon>
        <taxon>Bacillota</taxon>
        <taxon>Bacilli</taxon>
        <taxon>Bacillales</taxon>
        <taxon>Staphylococcaceae</taxon>
        <taxon>Staphylococcus</taxon>
    </lineage>
</organism>
<keyword evidence="1" id="KW-0812">Transmembrane</keyword>
<evidence type="ECO:0000313" key="3">
    <source>
        <dbReference type="Proteomes" id="UP000509636"/>
    </source>
</evidence>
<proteinExistence type="predicted"/>
<accession>A0A6N0I2E0</accession>
<dbReference type="AlphaFoldDB" id="A0A6N0I2E0"/>
<keyword evidence="1" id="KW-1133">Transmembrane helix</keyword>
<evidence type="ECO:0000313" key="2">
    <source>
        <dbReference type="EMBL" id="QKQ28774.1"/>
    </source>
</evidence>
<gene>
    <name evidence="2" type="ORF">FOB69_04370</name>
</gene>
<dbReference type="RefSeq" id="WP_145449952.1">
    <property type="nucleotide sequence ID" value="NZ_CP054006.1"/>
</dbReference>
<evidence type="ECO:0000256" key="1">
    <source>
        <dbReference type="SAM" id="Phobius"/>
    </source>
</evidence>
<dbReference type="EMBL" id="CP054550">
    <property type="protein sequence ID" value="QKQ28774.1"/>
    <property type="molecule type" value="Genomic_DNA"/>
</dbReference>